<dbReference type="AlphaFoldDB" id="A0A6A6F4Q2"/>
<proteinExistence type="predicted"/>
<dbReference type="OrthoDB" id="3634555at2759"/>
<accession>A0A6A6F4Q2</accession>
<feature type="compositionally biased region" description="Polar residues" evidence="1">
    <location>
        <begin position="573"/>
        <end position="596"/>
    </location>
</feature>
<evidence type="ECO:0000313" key="3">
    <source>
        <dbReference type="Proteomes" id="UP000799539"/>
    </source>
</evidence>
<dbReference type="EMBL" id="ML992692">
    <property type="protein sequence ID" value="KAF2208746.1"/>
    <property type="molecule type" value="Genomic_DNA"/>
</dbReference>
<organism evidence="2 3">
    <name type="scientific">Cercospora zeae-maydis SCOH1-5</name>
    <dbReference type="NCBI Taxonomy" id="717836"/>
    <lineage>
        <taxon>Eukaryota</taxon>
        <taxon>Fungi</taxon>
        <taxon>Dikarya</taxon>
        <taxon>Ascomycota</taxon>
        <taxon>Pezizomycotina</taxon>
        <taxon>Dothideomycetes</taxon>
        <taxon>Dothideomycetidae</taxon>
        <taxon>Mycosphaerellales</taxon>
        <taxon>Mycosphaerellaceae</taxon>
        <taxon>Cercospora</taxon>
    </lineage>
</organism>
<reference evidence="2" key="1">
    <citation type="journal article" date="2020" name="Stud. Mycol.">
        <title>101 Dothideomycetes genomes: a test case for predicting lifestyles and emergence of pathogens.</title>
        <authorList>
            <person name="Haridas S."/>
            <person name="Albert R."/>
            <person name="Binder M."/>
            <person name="Bloem J."/>
            <person name="Labutti K."/>
            <person name="Salamov A."/>
            <person name="Andreopoulos B."/>
            <person name="Baker S."/>
            <person name="Barry K."/>
            <person name="Bills G."/>
            <person name="Bluhm B."/>
            <person name="Cannon C."/>
            <person name="Castanera R."/>
            <person name="Culley D."/>
            <person name="Daum C."/>
            <person name="Ezra D."/>
            <person name="Gonzalez J."/>
            <person name="Henrissat B."/>
            <person name="Kuo A."/>
            <person name="Liang C."/>
            <person name="Lipzen A."/>
            <person name="Lutzoni F."/>
            <person name="Magnuson J."/>
            <person name="Mondo S."/>
            <person name="Nolan M."/>
            <person name="Ohm R."/>
            <person name="Pangilinan J."/>
            <person name="Park H.-J."/>
            <person name="Ramirez L."/>
            <person name="Alfaro M."/>
            <person name="Sun H."/>
            <person name="Tritt A."/>
            <person name="Yoshinaga Y."/>
            <person name="Zwiers L.-H."/>
            <person name="Turgeon B."/>
            <person name="Goodwin S."/>
            <person name="Spatafora J."/>
            <person name="Crous P."/>
            <person name="Grigoriev I."/>
        </authorList>
    </citation>
    <scope>NUCLEOTIDE SEQUENCE</scope>
    <source>
        <strain evidence="2">SCOH1-5</strain>
    </source>
</reference>
<feature type="region of interest" description="Disordered" evidence="1">
    <location>
        <begin position="41"/>
        <end position="67"/>
    </location>
</feature>
<sequence>MAFYESNQYSRDSVGTFDSERSINTASSIFSLARSSSRASTNTAYSSNSLPHVQPASSDPQHGWPALIGPEKQRAAQMVTDTRRLALHTATQRAPPQTTEANTSPISPATRQHTPLAEKQVNNKFACSHCREVFTKKSDRKKHWHNRCQYLGDPKTPDAAGDAFVCPQCDHVARNEDQKRRHQKISGHKGDWQPIRLCQKARYTCSNHDTIFHNAHAFYAHFERDSCPLNHHSGGKDGYRYHQARVTALLQEGRDELRGRHSYLYAALLTHCHHHGMRSDAWRPIVQRLPAEEALAIANRLEWGLQDARESAISRLGFTDVMEMVAKAVPSSALYDSAQGITLRTAHDPSSLAVDKHDTRSPSQPLVSRFDASAQRKFGPSALDAVPEFTHAKAQSQQRQQRAGFAVHKTQPLPRENSKHLPDAWADAHHDEGRNLRHSEDMSSQQFIDNSHGMQLPEMQAVENATPLFLAGMAQRILPEQHQTHRREEDEWEIVGQVLVFPPNNSASDLDHYPESQALTPSPTKDAYPEWPFPAPPSRKRPISTSSSVLPDSIARSRAGPTNRLALRPASKDFSTSAQTTQIPTSPRTSQRSSGESVVGKWFNYANYYEQPPTPTLLLPGTKGAAYSDPTNYQQSPTALPERSRSAGQAVKAVFRKMTTPSVREISEAAFEQMPAPPARTRPISRCVHCGRVNDISCLTTHISDQDQTQSRHNRRNGSVLDPTAVADAFHEFDPAFDLFTDNDSYDF</sequence>
<keyword evidence="3" id="KW-1185">Reference proteome</keyword>
<dbReference type="Proteomes" id="UP000799539">
    <property type="component" value="Unassembled WGS sequence"/>
</dbReference>
<name>A0A6A6F4Q2_9PEZI</name>
<gene>
    <name evidence="2" type="ORF">CERZMDRAFT_87543</name>
</gene>
<feature type="compositionally biased region" description="Low complexity" evidence="1">
    <location>
        <begin position="41"/>
        <end position="50"/>
    </location>
</feature>
<evidence type="ECO:0000313" key="2">
    <source>
        <dbReference type="EMBL" id="KAF2208746.1"/>
    </source>
</evidence>
<protein>
    <submittedName>
        <fullName evidence="2">Uncharacterized protein</fullName>
    </submittedName>
</protein>
<feature type="region of interest" description="Disordered" evidence="1">
    <location>
        <begin position="89"/>
        <end position="108"/>
    </location>
</feature>
<feature type="region of interest" description="Disordered" evidence="1">
    <location>
        <begin position="506"/>
        <end position="596"/>
    </location>
</feature>
<evidence type="ECO:0000256" key="1">
    <source>
        <dbReference type="SAM" id="MobiDB-lite"/>
    </source>
</evidence>